<dbReference type="InterPro" id="IPR011051">
    <property type="entry name" value="RmlC_Cupin_sf"/>
</dbReference>
<organism evidence="3 4">
    <name type="scientific">Saccharomonospora xinjiangensis XJ-54</name>
    <dbReference type="NCBI Taxonomy" id="882086"/>
    <lineage>
        <taxon>Bacteria</taxon>
        <taxon>Bacillati</taxon>
        <taxon>Actinomycetota</taxon>
        <taxon>Actinomycetes</taxon>
        <taxon>Pseudonocardiales</taxon>
        <taxon>Pseudonocardiaceae</taxon>
        <taxon>Saccharomonospora</taxon>
    </lineage>
</organism>
<feature type="domain" description="Cupin type-2" evidence="2">
    <location>
        <begin position="61"/>
        <end position="127"/>
    </location>
</feature>
<dbReference type="InterPro" id="IPR014710">
    <property type="entry name" value="RmlC-like_jellyroll"/>
</dbReference>
<dbReference type="STRING" id="882086.SacxiDRAFT_4375"/>
<evidence type="ECO:0000256" key="1">
    <source>
        <dbReference type="SAM" id="MobiDB-lite"/>
    </source>
</evidence>
<dbReference type="InterPro" id="IPR013096">
    <property type="entry name" value="Cupin_2"/>
</dbReference>
<dbReference type="PANTHER" id="PTHR36114:SF1">
    <property type="entry name" value="16.7 KDA PROTEIN IN WHIE LOCUS"/>
    <property type="match status" value="1"/>
</dbReference>
<reference evidence="3 4" key="1">
    <citation type="submission" date="2012-01" db="EMBL/GenBank/DDBJ databases">
        <title>Improved High-Quality Draft sequence of Saccharomonospora xinjiangensis XJ-54.</title>
        <authorList>
            <consortium name="US DOE Joint Genome Institute"/>
            <person name="Lucas S."/>
            <person name="Han J."/>
            <person name="Lapidus A."/>
            <person name="Cheng J.-F."/>
            <person name="Goodwin L."/>
            <person name="Pitluck S."/>
            <person name="Peters L."/>
            <person name="Mikhailova N."/>
            <person name="Teshima H."/>
            <person name="Detter J.C."/>
            <person name="Han C."/>
            <person name="Tapia R."/>
            <person name="Land M."/>
            <person name="Hauser L."/>
            <person name="Kyrpides N."/>
            <person name="Ivanova N."/>
            <person name="Pagani I."/>
            <person name="Brambilla E.-M."/>
            <person name="Klenk H.-P."/>
            <person name="Woyke T."/>
        </authorList>
    </citation>
    <scope>NUCLEOTIDE SEQUENCE [LARGE SCALE GENOMIC DNA]</scope>
    <source>
        <strain evidence="3 4">XJ-54</strain>
    </source>
</reference>
<evidence type="ECO:0000313" key="3">
    <source>
        <dbReference type="EMBL" id="EID56556.1"/>
    </source>
</evidence>
<dbReference type="SUPFAM" id="SSF51182">
    <property type="entry name" value="RmlC-like cupins"/>
    <property type="match status" value="1"/>
</dbReference>
<keyword evidence="4" id="KW-1185">Reference proteome</keyword>
<dbReference type="eggNOG" id="COG0662">
    <property type="taxonomic scope" value="Bacteria"/>
</dbReference>
<feature type="region of interest" description="Disordered" evidence="1">
    <location>
        <begin position="135"/>
        <end position="158"/>
    </location>
</feature>
<dbReference type="EMBL" id="JH636049">
    <property type="protein sequence ID" value="EID56556.1"/>
    <property type="molecule type" value="Genomic_DNA"/>
</dbReference>
<accession>I0V8V3</accession>
<dbReference type="Pfam" id="PF07883">
    <property type="entry name" value="Cupin_2"/>
    <property type="match status" value="1"/>
</dbReference>
<dbReference type="CDD" id="cd06991">
    <property type="entry name" value="cupin_TcmJ-like"/>
    <property type="match status" value="1"/>
</dbReference>
<dbReference type="OrthoDB" id="287918at2"/>
<proteinExistence type="predicted"/>
<dbReference type="Gene3D" id="2.60.120.10">
    <property type="entry name" value="Jelly Rolls"/>
    <property type="match status" value="1"/>
</dbReference>
<dbReference type="RefSeq" id="WP_006240789.1">
    <property type="nucleotide sequence ID" value="NZ_JH636049.1"/>
</dbReference>
<protein>
    <submittedName>
        <fullName evidence="3">Cupin domain-containing protein</fullName>
    </submittedName>
</protein>
<sequence>MPDETEPSVRTAADGVHRRRPERLVVRVREADIAADHRRGGVIRTMLSPRNAGSVSGFLGVARLEPGERIAEHYHPYSEEFLYVADGELTVDLDGEPWNLECCSALLIPPGTRHRLRNEGPVPARVVFQLGPLAPRPELGHVDTEPSTTSGGRDGGGT</sequence>
<dbReference type="Proteomes" id="UP000004691">
    <property type="component" value="Unassembled WGS sequence"/>
</dbReference>
<dbReference type="HOGENOM" id="CLU_129810_0_0_11"/>
<dbReference type="AlphaFoldDB" id="I0V8V3"/>
<dbReference type="InterPro" id="IPR052044">
    <property type="entry name" value="PKS_Associated_Protein"/>
</dbReference>
<name>I0V8V3_9PSEU</name>
<dbReference type="PANTHER" id="PTHR36114">
    <property type="entry name" value="16.7 KDA PROTEIN IN WHIE LOCUS"/>
    <property type="match status" value="1"/>
</dbReference>
<evidence type="ECO:0000313" key="4">
    <source>
        <dbReference type="Proteomes" id="UP000004691"/>
    </source>
</evidence>
<gene>
    <name evidence="3" type="ORF">SacxiDRAFT_4375</name>
</gene>
<evidence type="ECO:0000259" key="2">
    <source>
        <dbReference type="Pfam" id="PF07883"/>
    </source>
</evidence>